<comment type="caution">
    <text evidence="4">The sequence shown here is derived from an EMBL/GenBank/DDBJ whole genome shotgun (WGS) entry which is preliminary data.</text>
</comment>
<name>A0A4R2L8K3_9GAMM</name>
<protein>
    <submittedName>
        <fullName evidence="4">Thiosulfate/3-mercaptopyruvate sulfurtransferase</fullName>
    </submittedName>
</protein>
<evidence type="ECO:0000256" key="1">
    <source>
        <dbReference type="ARBA" id="ARBA00022679"/>
    </source>
</evidence>
<feature type="domain" description="Rhodanese" evidence="3">
    <location>
        <begin position="17"/>
        <end position="137"/>
    </location>
</feature>
<dbReference type="CDD" id="cd01448">
    <property type="entry name" value="TST_Repeat_1"/>
    <property type="match status" value="1"/>
</dbReference>
<dbReference type="InterPro" id="IPR036873">
    <property type="entry name" value="Rhodanese-like_dom_sf"/>
</dbReference>
<evidence type="ECO:0000259" key="3">
    <source>
        <dbReference type="PROSITE" id="PS50206"/>
    </source>
</evidence>
<keyword evidence="4" id="KW-0670">Pyruvate</keyword>
<dbReference type="GO" id="GO:0004792">
    <property type="term" value="F:thiosulfate-cyanide sulfurtransferase activity"/>
    <property type="evidence" value="ECO:0007669"/>
    <property type="project" value="TreeGrafter"/>
</dbReference>
<dbReference type="SMART" id="SM00450">
    <property type="entry name" value="RHOD"/>
    <property type="match status" value="2"/>
</dbReference>
<dbReference type="InterPro" id="IPR001763">
    <property type="entry name" value="Rhodanese-like_dom"/>
</dbReference>
<dbReference type="Pfam" id="PF00581">
    <property type="entry name" value="Rhodanese"/>
    <property type="match status" value="2"/>
</dbReference>
<keyword evidence="1 4" id="KW-0808">Transferase</keyword>
<dbReference type="PANTHER" id="PTHR11364:SF27">
    <property type="entry name" value="SULFURTRANSFERASE"/>
    <property type="match status" value="1"/>
</dbReference>
<feature type="domain" description="Rhodanese" evidence="3">
    <location>
        <begin position="171"/>
        <end position="279"/>
    </location>
</feature>
<dbReference type="SUPFAM" id="SSF52821">
    <property type="entry name" value="Rhodanese/Cell cycle control phosphatase"/>
    <property type="match status" value="2"/>
</dbReference>
<proteinExistence type="predicted"/>
<dbReference type="PROSITE" id="PS50206">
    <property type="entry name" value="RHODANESE_3"/>
    <property type="match status" value="2"/>
</dbReference>
<evidence type="ECO:0000256" key="2">
    <source>
        <dbReference type="ARBA" id="ARBA00022737"/>
    </source>
</evidence>
<dbReference type="FunFam" id="3.40.250.10:FF:000035">
    <property type="entry name" value="Thiosulfate sulfurtransferase"/>
    <property type="match status" value="1"/>
</dbReference>
<reference evidence="4 5" key="1">
    <citation type="submission" date="2019-03" db="EMBL/GenBank/DDBJ databases">
        <title>Genomic Encyclopedia of Type Strains, Phase IV (KMG-IV): sequencing the most valuable type-strain genomes for metagenomic binning, comparative biology and taxonomic classification.</title>
        <authorList>
            <person name="Goeker M."/>
        </authorList>
    </citation>
    <scope>NUCLEOTIDE SEQUENCE [LARGE SCALE GENOMIC DNA]</scope>
    <source>
        <strain evidence="4 5">DSM 25287</strain>
    </source>
</reference>
<gene>
    <name evidence="4" type="ORF">EV699_105183</name>
</gene>
<dbReference type="PANTHER" id="PTHR11364">
    <property type="entry name" value="THIOSULFATE SULFERTANSFERASE"/>
    <property type="match status" value="1"/>
</dbReference>
<evidence type="ECO:0000313" key="4">
    <source>
        <dbReference type="EMBL" id="TCO82392.1"/>
    </source>
</evidence>
<dbReference type="AlphaFoldDB" id="A0A4R2L8K3"/>
<sequence>MTASPLVDARTLAAHLDDAAWVVVDCRFSLADPAAGRRDWAAGHIPGARYAHLDEDLSGPVRADSGRHPLPDPAAFAACLGRFGITPDSQVIAYDTAGGAMAAARLWWLLRWFGHARAAVLDGGLAAWLRAGLPLATDTPAPQPTVYPPTPDDHAWLPSACVPAALALGERLVDARAAARFRGEVEPIDPVAGHIPGAVNLPHDGNLDADGRFLPPERLRERFAAVLGGAAPATVIHSCGSGVTACHNLLAMEIAGLHGSRLYAGSWSEWVRDPARPVATGG</sequence>
<dbReference type="EMBL" id="SLWY01000005">
    <property type="protein sequence ID" value="TCO82392.1"/>
    <property type="molecule type" value="Genomic_DNA"/>
</dbReference>
<accession>A0A4R2L8K3</accession>
<dbReference type="CDD" id="cd01449">
    <property type="entry name" value="TST_Repeat_2"/>
    <property type="match status" value="1"/>
</dbReference>
<organism evidence="4 5">
    <name type="scientific">Plasticicumulans lactativorans</name>
    <dbReference type="NCBI Taxonomy" id="1133106"/>
    <lineage>
        <taxon>Bacteria</taxon>
        <taxon>Pseudomonadati</taxon>
        <taxon>Pseudomonadota</taxon>
        <taxon>Gammaproteobacteria</taxon>
        <taxon>Candidatus Competibacteraceae</taxon>
        <taxon>Plasticicumulans</taxon>
    </lineage>
</organism>
<dbReference type="Gene3D" id="3.40.250.10">
    <property type="entry name" value="Rhodanese-like domain"/>
    <property type="match status" value="2"/>
</dbReference>
<dbReference type="InterPro" id="IPR045078">
    <property type="entry name" value="TST/MPST-like"/>
</dbReference>
<keyword evidence="2" id="KW-0677">Repeat</keyword>
<dbReference type="RefSeq" id="WP_132539783.1">
    <property type="nucleotide sequence ID" value="NZ_SLWY01000005.1"/>
</dbReference>
<dbReference type="Proteomes" id="UP000295765">
    <property type="component" value="Unassembled WGS sequence"/>
</dbReference>
<keyword evidence="5" id="KW-1185">Reference proteome</keyword>
<evidence type="ECO:0000313" key="5">
    <source>
        <dbReference type="Proteomes" id="UP000295765"/>
    </source>
</evidence>
<dbReference type="OrthoDB" id="9781034at2"/>